<dbReference type="RefSeq" id="WP_078759343.1">
    <property type="nucleotide sequence ID" value="NZ_FUXP01000017.1"/>
</dbReference>
<sequence length="271" mass="28428">MTLRKELVRASTVLLAAGVLGGCGGQEAPTASADPVGAPAPQEAMPGDNDPGDIKGQVPTDLIVSTNEPFWQARAEDGVVVLEGAGVEGRRMPIHASDIDTSTDPQTRLIRAGDDAGKVELRITDAACQDDMSGASFPMTGTLSIDGGEPIRGCARPASMPPPRPPGEDAVAESIPARFTGYWAPEDANCDRQSVGGLEITERELRFHESVAVPQYLELLDDDTLVVTASYSGEGQQWTEERTLTLSGDGQLTIEGPEGDAFTRVRCPGGG</sequence>
<dbReference type="PROSITE" id="PS51257">
    <property type="entry name" value="PROKAR_LIPOPROTEIN"/>
    <property type="match status" value="1"/>
</dbReference>
<dbReference type="STRING" id="1122188.SAMN02745674_02820"/>
<evidence type="ECO:0000313" key="2">
    <source>
        <dbReference type="EMBL" id="SKA26930.1"/>
    </source>
</evidence>
<evidence type="ECO:0000256" key="1">
    <source>
        <dbReference type="SAM" id="MobiDB-lite"/>
    </source>
</evidence>
<proteinExistence type="predicted"/>
<keyword evidence="3" id="KW-1185">Reference proteome</keyword>
<accession>A0A1T4SF16</accession>
<organism evidence="2 3">
    <name type="scientific">Lysobacter spongiicola DSM 21749</name>
    <dbReference type="NCBI Taxonomy" id="1122188"/>
    <lineage>
        <taxon>Bacteria</taxon>
        <taxon>Pseudomonadati</taxon>
        <taxon>Pseudomonadota</taxon>
        <taxon>Gammaproteobacteria</taxon>
        <taxon>Lysobacterales</taxon>
        <taxon>Lysobacteraceae</taxon>
        <taxon>Novilysobacter</taxon>
    </lineage>
</organism>
<dbReference type="EMBL" id="FUXP01000017">
    <property type="protein sequence ID" value="SKA26930.1"/>
    <property type="molecule type" value="Genomic_DNA"/>
</dbReference>
<dbReference type="AlphaFoldDB" id="A0A1T4SF16"/>
<gene>
    <name evidence="2" type="ORF">SAMN02745674_02820</name>
</gene>
<dbReference type="Proteomes" id="UP000190061">
    <property type="component" value="Unassembled WGS sequence"/>
</dbReference>
<evidence type="ECO:0000313" key="3">
    <source>
        <dbReference type="Proteomes" id="UP000190061"/>
    </source>
</evidence>
<reference evidence="2 3" key="1">
    <citation type="submission" date="2017-02" db="EMBL/GenBank/DDBJ databases">
        <authorList>
            <person name="Peterson S.W."/>
        </authorList>
    </citation>
    <scope>NUCLEOTIDE SEQUENCE [LARGE SCALE GENOMIC DNA]</scope>
    <source>
        <strain evidence="2 3">DSM 21749</strain>
    </source>
</reference>
<protein>
    <submittedName>
        <fullName evidence="2">Uncharacterized membrane protein</fullName>
    </submittedName>
</protein>
<feature type="region of interest" description="Disordered" evidence="1">
    <location>
        <begin position="27"/>
        <end position="53"/>
    </location>
</feature>
<dbReference type="OrthoDB" id="5348860at2"/>
<name>A0A1T4SF16_9GAMM</name>